<evidence type="ECO:0000313" key="1">
    <source>
        <dbReference type="EMBL" id="SVD13268.1"/>
    </source>
</evidence>
<protein>
    <submittedName>
        <fullName evidence="1">Uncharacterized protein</fullName>
    </submittedName>
</protein>
<name>A0A382SVS1_9ZZZZ</name>
<gene>
    <name evidence="1" type="ORF">METZ01_LOCUS366122</name>
</gene>
<dbReference type="EMBL" id="UINC01131516">
    <property type="protein sequence ID" value="SVD13268.1"/>
    <property type="molecule type" value="Genomic_DNA"/>
</dbReference>
<proteinExistence type="predicted"/>
<sequence>MVEYENKMAQTTVKDVVEAIIPEAEIEVRRGKYRIRKNGQLLKFDTREEAEEALAE</sequence>
<dbReference type="AlphaFoldDB" id="A0A382SVS1"/>
<organism evidence="1">
    <name type="scientific">marine metagenome</name>
    <dbReference type="NCBI Taxonomy" id="408172"/>
    <lineage>
        <taxon>unclassified sequences</taxon>
        <taxon>metagenomes</taxon>
        <taxon>ecological metagenomes</taxon>
    </lineage>
</organism>
<reference evidence="1" key="1">
    <citation type="submission" date="2018-05" db="EMBL/GenBank/DDBJ databases">
        <authorList>
            <person name="Lanie J.A."/>
            <person name="Ng W.-L."/>
            <person name="Kazmierczak K.M."/>
            <person name="Andrzejewski T.M."/>
            <person name="Davidsen T.M."/>
            <person name="Wayne K.J."/>
            <person name="Tettelin H."/>
            <person name="Glass J.I."/>
            <person name="Rusch D."/>
            <person name="Podicherti R."/>
            <person name="Tsui H.-C.T."/>
            <person name="Winkler M.E."/>
        </authorList>
    </citation>
    <scope>NUCLEOTIDE SEQUENCE</scope>
</reference>
<accession>A0A382SVS1</accession>